<evidence type="ECO:0000313" key="5">
    <source>
        <dbReference type="EMBL" id="EUJ33422.1"/>
    </source>
</evidence>
<evidence type="ECO:0000256" key="1">
    <source>
        <dbReference type="ARBA" id="ARBA00023015"/>
    </source>
</evidence>
<dbReference type="SUPFAM" id="SSF46785">
    <property type="entry name" value="Winged helix' DNA-binding domain"/>
    <property type="match status" value="1"/>
</dbReference>
<dbReference type="InterPro" id="IPR036390">
    <property type="entry name" value="WH_DNA-bd_sf"/>
</dbReference>
<reference evidence="5 6" key="1">
    <citation type="journal article" date="2014" name="Int. J. Syst. Evol. Microbiol.">
        <title>Listeria floridensis sp. nov., Listeria aquatica sp. nov., Listeria cornellensis sp. nov., Listeria riparia sp. nov. and Listeria grandensis sp. nov., from agricultural and natural environments.</title>
        <authorList>
            <person name="den Bakker H.C."/>
            <person name="Warchocki S."/>
            <person name="Wright E.M."/>
            <person name="Allred A.F."/>
            <person name="Ahlstrom C."/>
            <person name="Manuel C.S."/>
            <person name="Stasiewicz M.J."/>
            <person name="Burrell A."/>
            <person name="Roof S."/>
            <person name="Strawn L."/>
            <person name="Fortes E.D."/>
            <person name="Nightingale K.K."/>
            <person name="Kephart D."/>
            <person name="Wiedmann M."/>
        </authorList>
    </citation>
    <scope>NUCLEOTIDE SEQUENCE [LARGE SCALE GENOMIC DNA]</scope>
    <source>
        <strain evidence="5 6">FSL S10-1187</strain>
    </source>
</reference>
<evidence type="ECO:0000256" key="2">
    <source>
        <dbReference type="ARBA" id="ARBA00023125"/>
    </source>
</evidence>
<dbReference type="Proteomes" id="UP000019249">
    <property type="component" value="Unassembled WGS sequence"/>
</dbReference>
<keyword evidence="3" id="KW-0804">Transcription</keyword>
<feature type="domain" description="HTH marR-type" evidence="4">
    <location>
        <begin position="1"/>
        <end position="147"/>
    </location>
</feature>
<dbReference type="EMBL" id="AODF01000004">
    <property type="protein sequence ID" value="EUJ33422.1"/>
    <property type="molecule type" value="Genomic_DNA"/>
</dbReference>
<keyword evidence="2" id="KW-0238">DNA-binding</keyword>
<dbReference type="RefSeq" id="WP_051993444.1">
    <property type="nucleotide sequence ID" value="NZ_AODF01000004.1"/>
</dbReference>
<proteinExistence type="predicted"/>
<dbReference type="PANTHER" id="PTHR42756:SF1">
    <property type="entry name" value="TRANSCRIPTIONAL REPRESSOR OF EMRAB OPERON"/>
    <property type="match status" value="1"/>
</dbReference>
<comment type="caution">
    <text evidence="5">The sequence shown here is derived from an EMBL/GenBank/DDBJ whole genome shotgun (WGS) entry which is preliminary data.</text>
</comment>
<dbReference type="InterPro" id="IPR023187">
    <property type="entry name" value="Tscrpt_reg_MarR-type_CS"/>
</dbReference>
<keyword evidence="6" id="KW-1185">Reference proteome</keyword>
<dbReference type="PANTHER" id="PTHR42756">
    <property type="entry name" value="TRANSCRIPTIONAL REGULATOR, MARR"/>
    <property type="match status" value="1"/>
</dbReference>
<evidence type="ECO:0000259" key="4">
    <source>
        <dbReference type="PROSITE" id="PS50995"/>
    </source>
</evidence>
<dbReference type="Pfam" id="PF01047">
    <property type="entry name" value="MarR"/>
    <property type="match status" value="1"/>
</dbReference>
<keyword evidence="1" id="KW-0805">Transcription regulation</keyword>
<accession>A0ABN0RHS5</accession>
<organism evidence="5 6">
    <name type="scientific">Listeria floridensis FSL S10-1187</name>
    <dbReference type="NCBI Taxonomy" id="1265817"/>
    <lineage>
        <taxon>Bacteria</taxon>
        <taxon>Bacillati</taxon>
        <taxon>Bacillota</taxon>
        <taxon>Bacilli</taxon>
        <taxon>Bacillales</taxon>
        <taxon>Listeriaceae</taxon>
        <taxon>Listeria</taxon>
    </lineage>
</organism>
<name>A0ABN0RHS5_9LIST</name>
<dbReference type="PROSITE" id="PS01117">
    <property type="entry name" value="HTH_MARR_1"/>
    <property type="match status" value="1"/>
</dbReference>
<dbReference type="PRINTS" id="PR00598">
    <property type="entry name" value="HTHMARR"/>
</dbReference>
<gene>
    <name evidence="5" type="ORF">MFLO_02688</name>
</gene>
<dbReference type="InterPro" id="IPR000835">
    <property type="entry name" value="HTH_MarR-typ"/>
</dbReference>
<dbReference type="Gene3D" id="1.10.10.10">
    <property type="entry name" value="Winged helix-like DNA-binding domain superfamily/Winged helix DNA-binding domain"/>
    <property type="match status" value="1"/>
</dbReference>
<dbReference type="InterPro" id="IPR036388">
    <property type="entry name" value="WH-like_DNA-bd_sf"/>
</dbReference>
<evidence type="ECO:0000256" key="3">
    <source>
        <dbReference type="ARBA" id="ARBA00023163"/>
    </source>
</evidence>
<dbReference type="PROSITE" id="PS50995">
    <property type="entry name" value="HTH_MARR_2"/>
    <property type="match status" value="1"/>
</dbReference>
<dbReference type="SMART" id="SM00347">
    <property type="entry name" value="HTH_MARR"/>
    <property type="match status" value="1"/>
</dbReference>
<sequence length="155" mass="17059">MSETKRKAANPFAISCPVGGSIISLVESHSKAVAEHLRSIGLYRGQEMILKVLAETGGCSQNELKNRLCLDHSTVAKSVGRMEKSGFLTREKSPSDRRITIVKITAEGEKRLEASEEIWNGMEKQALNGLTETDIQEFLRISAQITENLSTSLKP</sequence>
<protein>
    <submittedName>
        <fullName evidence="5">Transcriptional regulator</fullName>
    </submittedName>
</protein>
<evidence type="ECO:0000313" key="6">
    <source>
        <dbReference type="Proteomes" id="UP000019249"/>
    </source>
</evidence>